<organism evidence="1">
    <name type="scientific">Rhipicephalus pulchellus</name>
    <name type="common">Yellow backed tick</name>
    <name type="synonym">Dermacentor pulchellus</name>
    <dbReference type="NCBI Taxonomy" id="72859"/>
    <lineage>
        <taxon>Eukaryota</taxon>
        <taxon>Metazoa</taxon>
        <taxon>Ecdysozoa</taxon>
        <taxon>Arthropoda</taxon>
        <taxon>Chelicerata</taxon>
        <taxon>Arachnida</taxon>
        <taxon>Acari</taxon>
        <taxon>Parasitiformes</taxon>
        <taxon>Ixodida</taxon>
        <taxon>Ixodoidea</taxon>
        <taxon>Ixodidae</taxon>
        <taxon>Rhipicephalinae</taxon>
        <taxon>Rhipicephalus</taxon>
        <taxon>Rhipicephalus</taxon>
    </lineage>
</organism>
<evidence type="ECO:0000313" key="1">
    <source>
        <dbReference type="EMBL" id="JAA55668.1"/>
    </source>
</evidence>
<dbReference type="EMBL" id="GACK01009366">
    <property type="protein sequence ID" value="JAA55668.1"/>
    <property type="molecule type" value="mRNA"/>
</dbReference>
<sequence>MNCYIWSIYVASGTIYLYCQHLLTASSAFDVPHILQCRQPPPSDNQILYCVEDVTSKRVFFNVCNKSYLCKLPNKLEKN</sequence>
<reference evidence="1" key="1">
    <citation type="submission" date="2012-11" db="EMBL/GenBank/DDBJ databases">
        <authorList>
            <person name="Lucero-Rivera Y.E."/>
            <person name="Tovar-Ramirez D."/>
        </authorList>
    </citation>
    <scope>NUCLEOTIDE SEQUENCE</scope>
    <source>
        <tissue evidence="1">Salivary gland</tissue>
    </source>
</reference>
<accession>L7LXN7</accession>
<reference evidence="1" key="2">
    <citation type="journal article" date="2015" name="J. Proteomics">
        <title>Sexual differences in the sialomes of the zebra tick, Rhipicephalus pulchellus.</title>
        <authorList>
            <person name="Tan A.W."/>
            <person name="Francischetti I.M."/>
            <person name="Slovak M."/>
            <person name="Kini R.M."/>
            <person name="Ribeiro J.M."/>
        </authorList>
    </citation>
    <scope>NUCLEOTIDE SEQUENCE</scope>
    <source>
        <tissue evidence="1">Salivary gland</tissue>
    </source>
</reference>
<proteinExistence type="evidence at transcript level"/>
<name>L7LXN7_RHIPC</name>
<dbReference type="AlphaFoldDB" id="L7LXN7"/>
<protein>
    <submittedName>
        <fullName evidence="1">Uncharacterized protein</fullName>
    </submittedName>
</protein>